<gene>
    <name evidence="1" type="ORF">PR048_022344</name>
</gene>
<evidence type="ECO:0000313" key="1">
    <source>
        <dbReference type="EMBL" id="KAJ8877885.1"/>
    </source>
</evidence>
<proteinExistence type="predicted"/>
<dbReference type="Proteomes" id="UP001159363">
    <property type="component" value="Chromosome 7"/>
</dbReference>
<keyword evidence="2" id="KW-1185">Reference proteome</keyword>
<comment type="caution">
    <text evidence="1">The sequence shown here is derived from an EMBL/GenBank/DDBJ whole genome shotgun (WGS) entry which is preliminary data.</text>
</comment>
<reference evidence="1 2" key="1">
    <citation type="submission" date="2023-02" db="EMBL/GenBank/DDBJ databases">
        <title>LHISI_Scaffold_Assembly.</title>
        <authorList>
            <person name="Stuart O.P."/>
            <person name="Cleave R."/>
            <person name="Magrath M.J.L."/>
            <person name="Mikheyev A.S."/>
        </authorList>
    </citation>
    <scope>NUCLEOTIDE SEQUENCE [LARGE SCALE GENOMIC DNA]</scope>
    <source>
        <strain evidence="1">Daus_M_001</strain>
        <tissue evidence="1">Leg muscle</tissue>
    </source>
</reference>
<accession>A0ABQ9H0V2</accession>
<dbReference type="EMBL" id="JARBHB010000008">
    <property type="protein sequence ID" value="KAJ8877885.1"/>
    <property type="molecule type" value="Genomic_DNA"/>
</dbReference>
<organism evidence="1 2">
    <name type="scientific">Dryococelus australis</name>
    <dbReference type="NCBI Taxonomy" id="614101"/>
    <lineage>
        <taxon>Eukaryota</taxon>
        <taxon>Metazoa</taxon>
        <taxon>Ecdysozoa</taxon>
        <taxon>Arthropoda</taxon>
        <taxon>Hexapoda</taxon>
        <taxon>Insecta</taxon>
        <taxon>Pterygota</taxon>
        <taxon>Neoptera</taxon>
        <taxon>Polyneoptera</taxon>
        <taxon>Phasmatodea</taxon>
        <taxon>Verophasmatodea</taxon>
        <taxon>Anareolatae</taxon>
        <taxon>Phasmatidae</taxon>
        <taxon>Eurycanthinae</taxon>
        <taxon>Dryococelus</taxon>
    </lineage>
</organism>
<protein>
    <submittedName>
        <fullName evidence="1">Uncharacterized protein</fullName>
    </submittedName>
</protein>
<evidence type="ECO:0000313" key="2">
    <source>
        <dbReference type="Proteomes" id="UP001159363"/>
    </source>
</evidence>
<sequence length="94" mass="10715">MPQRKVVLQPPNEALRKDNYAKQKSPVNLKMITLLMTTTPMMSFTCFPTTRKMLRKMLSASTVLVYFPMTTREKTGLDDPPAASGLMWHVLILD</sequence>
<name>A0ABQ9H0V2_9NEOP</name>